<dbReference type="Pfam" id="PF01202">
    <property type="entry name" value="SKI"/>
    <property type="match status" value="1"/>
</dbReference>
<organism evidence="15 17">
    <name type="scientific">Purpureocillium lilacinum</name>
    <name type="common">Paecilomyces lilacinus</name>
    <dbReference type="NCBI Taxonomy" id="33203"/>
    <lineage>
        <taxon>Eukaryota</taxon>
        <taxon>Fungi</taxon>
        <taxon>Dikarya</taxon>
        <taxon>Ascomycota</taxon>
        <taxon>Pezizomycotina</taxon>
        <taxon>Sordariomycetes</taxon>
        <taxon>Hypocreomycetidae</taxon>
        <taxon>Hypocreales</taxon>
        <taxon>Ophiocordycipitaceae</taxon>
        <taxon>Purpureocillium</taxon>
    </lineage>
</organism>
<dbReference type="InterPro" id="IPR006162">
    <property type="entry name" value="Ppantetheine_attach_site"/>
</dbReference>
<evidence type="ECO:0000256" key="12">
    <source>
        <dbReference type="ARBA" id="ARBA00048090"/>
    </source>
</evidence>
<comment type="similarity">
    <text evidence="2">Belongs to the gluconokinase GntK/GntV family.</text>
</comment>
<dbReference type="InterPro" id="IPR013120">
    <property type="entry name" value="FAR_NAD-bd"/>
</dbReference>
<dbReference type="SMART" id="SM00823">
    <property type="entry name" value="PKS_PP"/>
    <property type="match status" value="1"/>
</dbReference>
<sequence length="1226" mass="134394">MPPSLQVEQIGPSRLTETDTTSLKPAVLAAESPSPATIPEPQTVDDLVRRQAILHPGHRSVSYPLRGTTSFVDYTLQQLDVFAWRAAKHYEQWLPPRTTSAEKPMVVALLGPSDLEYLITMLAMSKLGHSVLLLSTRITEQAIESLLVCTGAQALVVDDKRLQAAERVKAKIAGLTTLPIAQRSVFEFAIDAHGDTHITRPLDPEVERENIAFIIHSSGSTGLPKPIYQTHKACLANYAIGLGLDGFITLPLYHNHGICNLFRAIHARTSLHLYAADLPLTQEHLVRVLREHSFGVFYGVPYALKLLSESDEGIELLRRLKIAMYGGSACPDDLGDLLVSRGVNLVSHYGATEVGQLMTSFRPDGDKAWNYVREGDNVSPYLRWVPQGPNLYECVVTDGWPAKVQSNQTDGSYATKDLFEPHPTIPKAWKYVARRDDTIVLVNGEKFNPVAMEGSIRSNRNVAEAVVFGAGRPYLGVLVVPAPSLANKSQNEILDLIWPVVESVNSAVDAFARISREMVRLLPPGCEYPRTDKGSIIRQAFYKAFSSDIQEAYDATDRASGDVKQLDLPELRVFLRDLLCRTAPYAPSWDDETDFFSLGMDSLQAIQMRAEIVRTIDVGGRALGQNVVFEQPSVERLARHLFSLRLGSDTRAATSIEDEMRSMVSKYTDSYAEPPRLAGSSVVVTGATGSLGAHVVARLASDTTISTIYCLVRARDAAQATHRVTESLVQRRLWHTLPLSSRRKLVALPSDLADPHLGLSDSQYNTITTNLRTVIHCAWSVNFSMHLSSFEASNVAGVAHLLALCRASPRRAASMNFCSSVSTCSRASVTPVPESLPELSWAQGMGYAQSKSVAEHICAKADDVTCRVLRVGQIVGDTAHGVWNAQEAVPMMMQTALTVGALPRLAETPSWLPVDTVAQAVAEISLSDAGSVITNVTNPKTFSWTKDLLPALRNAGLTFDEVEPKEWVRRLRASNADPKVNPPIKLVEFFASKYDKDEFAPSKSFATETACSLSASLTAAPLLDQSFVNKFVQYFLNNSWRKPQKTAPEKTAIVVAGPCGTGKTAVGNEIAKWLGVPFLEGDFLHGKSSVDKMRSGEALSDEDRESWLARIGTRSKETVLDLDYRSVVVSCSALKQSYRDALRSALNNAGIRTIFVTLQAGKDVLVQRLEGRMGHYMSADMAEGQLAAQEDAAIEETDVVPVDAEADVQTVLEEIKWLLERVMAME</sequence>
<keyword evidence="7" id="KW-0547">Nucleotide-binding</keyword>
<keyword evidence="9" id="KW-0067">ATP-binding</keyword>
<keyword evidence="10" id="KW-0521">NADP</keyword>
<dbReference type="InterPro" id="IPR031322">
    <property type="entry name" value="Shikimate/glucono_kinase"/>
</dbReference>
<dbReference type="PANTHER" id="PTHR43439">
    <property type="entry name" value="PHENYLACETATE-COENZYME A LIGASE"/>
    <property type="match status" value="1"/>
</dbReference>
<evidence type="ECO:0000313" key="15">
    <source>
        <dbReference type="EMBL" id="OAQ84988.1"/>
    </source>
</evidence>
<keyword evidence="5" id="KW-0597">Phosphoprotein</keyword>
<name>A0A179H5G9_PURLI</name>
<keyword evidence="4" id="KW-0596">Phosphopantetheine</keyword>
<feature type="region of interest" description="Disordered" evidence="13">
    <location>
        <begin position="1"/>
        <end position="22"/>
    </location>
</feature>
<evidence type="ECO:0000313" key="18">
    <source>
        <dbReference type="Proteomes" id="UP000245956"/>
    </source>
</evidence>
<dbReference type="Gene3D" id="1.10.1200.10">
    <property type="entry name" value="ACP-like"/>
    <property type="match status" value="1"/>
</dbReference>
<dbReference type="SUPFAM" id="SSF52540">
    <property type="entry name" value="P-loop containing nucleoside triphosphate hydrolases"/>
    <property type="match status" value="1"/>
</dbReference>
<dbReference type="GO" id="GO:0046316">
    <property type="term" value="F:gluconokinase activity"/>
    <property type="evidence" value="ECO:0007669"/>
    <property type="project" value="UniProtKB-EC"/>
</dbReference>
<dbReference type="Gene3D" id="3.40.50.12780">
    <property type="entry name" value="N-terminal domain of ligase-like"/>
    <property type="match status" value="1"/>
</dbReference>
<evidence type="ECO:0000256" key="4">
    <source>
        <dbReference type="ARBA" id="ARBA00022450"/>
    </source>
</evidence>
<feature type="domain" description="Carrier" evidence="14">
    <location>
        <begin position="566"/>
        <end position="645"/>
    </location>
</feature>
<evidence type="ECO:0000256" key="8">
    <source>
        <dbReference type="ARBA" id="ARBA00022777"/>
    </source>
</evidence>
<protein>
    <recommendedName>
        <fullName evidence="3">gluconokinase</fullName>
        <ecNumber evidence="3">2.7.1.12</ecNumber>
    </recommendedName>
    <alternativeName>
        <fullName evidence="11">Gluconate kinase</fullName>
    </alternativeName>
</protein>
<comment type="catalytic activity">
    <reaction evidence="12">
        <text>D-gluconate + ATP = 6-phospho-D-gluconate + ADP + H(+)</text>
        <dbReference type="Rhea" id="RHEA:19433"/>
        <dbReference type="ChEBI" id="CHEBI:15378"/>
        <dbReference type="ChEBI" id="CHEBI:18391"/>
        <dbReference type="ChEBI" id="CHEBI:30616"/>
        <dbReference type="ChEBI" id="CHEBI:58759"/>
        <dbReference type="ChEBI" id="CHEBI:456216"/>
        <dbReference type="EC" id="2.7.1.12"/>
    </reaction>
</comment>
<dbReference type="GO" id="GO:0005975">
    <property type="term" value="P:carbohydrate metabolic process"/>
    <property type="evidence" value="ECO:0007669"/>
    <property type="project" value="InterPro"/>
</dbReference>
<evidence type="ECO:0000256" key="11">
    <source>
        <dbReference type="ARBA" id="ARBA00029835"/>
    </source>
</evidence>
<comment type="caution">
    <text evidence="15">The sequence shown here is derived from an EMBL/GenBank/DDBJ whole genome shotgun (WGS) entry which is preliminary data.</text>
</comment>
<dbReference type="SUPFAM" id="SSF51735">
    <property type="entry name" value="NAD(P)-binding Rossmann-fold domains"/>
    <property type="match status" value="1"/>
</dbReference>
<dbReference type="InterPro" id="IPR000873">
    <property type="entry name" value="AMP-dep_synth/lig_dom"/>
</dbReference>
<evidence type="ECO:0000256" key="5">
    <source>
        <dbReference type="ARBA" id="ARBA00022553"/>
    </source>
</evidence>
<dbReference type="PANTHER" id="PTHR43439:SF2">
    <property type="entry name" value="ENZYME, PUTATIVE (JCVI)-RELATED"/>
    <property type="match status" value="1"/>
</dbReference>
<dbReference type="Gene3D" id="3.40.50.300">
    <property type="entry name" value="P-loop containing nucleotide triphosphate hydrolases"/>
    <property type="match status" value="1"/>
</dbReference>
<dbReference type="InterPro" id="IPR020806">
    <property type="entry name" value="PKS_PP-bd"/>
</dbReference>
<dbReference type="PROSITE" id="PS50075">
    <property type="entry name" value="CARRIER"/>
    <property type="match status" value="1"/>
</dbReference>
<dbReference type="InterPro" id="IPR051414">
    <property type="entry name" value="Adenylate-forming_Reductase"/>
</dbReference>
<dbReference type="InterPro" id="IPR027417">
    <property type="entry name" value="P-loop_NTPase"/>
</dbReference>
<dbReference type="InterPro" id="IPR042099">
    <property type="entry name" value="ANL_N_sf"/>
</dbReference>
<evidence type="ECO:0000256" key="7">
    <source>
        <dbReference type="ARBA" id="ARBA00022741"/>
    </source>
</evidence>
<evidence type="ECO:0000256" key="3">
    <source>
        <dbReference type="ARBA" id="ARBA00012054"/>
    </source>
</evidence>
<evidence type="ECO:0000256" key="13">
    <source>
        <dbReference type="SAM" id="MobiDB-lite"/>
    </source>
</evidence>
<dbReference type="PROSITE" id="PS00012">
    <property type="entry name" value="PHOSPHOPANTETHEINE"/>
    <property type="match status" value="1"/>
</dbReference>
<comment type="pathway">
    <text evidence="1">Carbohydrate acid metabolism; D-gluconate degradation.</text>
</comment>
<dbReference type="GO" id="GO:0031177">
    <property type="term" value="F:phosphopantetheine binding"/>
    <property type="evidence" value="ECO:0007669"/>
    <property type="project" value="InterPro"/>
</dbReference>
<dbReference type="Gene3D" id="3.40.50.720">
    <property type="entry name" value="NAD(P)-binding Rossmann-like Domain"/>
    <property type="match status" value="1"/>
</dbReference>
<evidence type="ECO:0000256" key="6">
    <source>
        <dbReference type="ARBA" id="ARBA00022679"/>
    </source>
</evidence>
<dbReference type="Pfam" id="PF00550">
    <property type="entry name" value="PP-binding"/>
    <property type="match status" value="1"/>
</dbReference>
<dbReference type="NCBIfam" id="TIGR01313">
    <property type="entry name" value="therm_gnt_kin"/>
    <property type="match status" value="1"/>
</dbReference>
<gene>
    <name evidence="16" type="ORF">PCL_02327</name>
    <name evidence="15" type="ORF">VFPBJ_03760</name>
</gene>
<evidence type="ECO:0000259" key="14">
    <source>
        <dbReference type="PROSITE" id="PS50075"/>
    </source>
</evidence>
<evidence type="ECO:0000313" key="17">
    <source>
        <dbReference type="Proteomes" id="UP000078240"/>
    </source>
</evidence>
<reference evidence="15 17" key="3">
    <citation type="submission" date="2016-01" db="EMBL/GenBank/DDBJ databases">
        <title>Biosynthesis of antibiotic leucinostatins and their inhibition on Phytophthora in bio-control Purpureocillium lilacinum.</title>
        <authorList>
            <person name="Wang G."/>
            <person name="Liu Z."/>
            <person name="Lin R."/>
            <person name="Li E."/>
            <person name="Mao Z."/>
            <person name="Ling J."/>
            <person name="Yin W."/>
            <person name="Xie B."/>
        </authorList>
    </citation>
    <scope>NUCLEOTIDE SEQUENCE [LARGE SCALE GENOMIC DNA]</scope>
    <source>
        <strain evidence="15">PLBJ-1</strain>
    </source>
</reference>
<dbReference type="InterPro" id="IPR020845">
    <property type="entry name" value="AMP-binding_CS"/>
</dbReference>
<dbReference type="GO" id="GO:0005524">
    <property type="term" value="F:ATP binding"/>
    <property type="evidence" value="ECO:0007669"/>
    <property type="project" value="UniProtKB-KW"/>
</dbReference>
<dbReference type="InterPro" id="IPR036736">
    <property type="entry name" value="ACP-like_sf"/>
</dbReference>
<dbReference type="Pfam" id="PF00501">
    <property type="entry name" value="AMP-binding"/>
    <property type="match status" value="1"/>
</dbReference>
<proteinExistence type="inferred from homology"/>
<dbReference type="UniPathway" id="UPA00792"/>
<dbReference type="EC" id="2.7.1.12" evidence="3"/>
<dbReference type="InterPro" id="IPR036291">
    <property type="entry name" value="NAD(P)-bd_dom_sf"/>
</dbReference>
<keyword evidence="8" id="KW-0418">Kinase</keyword>
<dbReference type="SUPFAM" id="SSF56801">
    <property type="entry name" value="Acetyl-CoA synthetase-like"/>
    <property type="match status" value="1"/>
</dbReference>
<dbReference type="EMBL" id="LSBH01000002">
    <property type="protein sequence ID" value="OAQ84988.1"/>
    <property type="molecule type" value="Genomic_DNA"/>
</dbReference>
<evidence type="ECO:0000256" key="2">
    <source>
        <dbReference type="ARBA" id="ARBA00008420"/>
    </source>
</evidence>
<dbReference type="PROSITE" id="PS00455">
    <property type="entry name" value="AMP_BINDING"/>
    <property type="match status" value="1"/>
</dbReference>
<reference evidence="16 18" key="2">
    <citation type="journal article" date="2016" name="Front. Microbiol.">
        <title>Genome and transcriptome sequences reveal the specific parasitism of the nematophagous Purpureocillium lilacinum 36-1.</title>
        <authorList>
            <person name="Xie J."/>
            <person name="Li S."/>
            <person name="Mo C."/>
            <person name="Xiao X."/>
            <person name="Peng D."/>
            <person name="Wang G."/>
            <person name="Xiao Y."/>
        </authorList>
    </citation>
    <scope>NUCLEOTIDE SEQUENCE [LARGE SCALE GENOMIC DNA]</scope>
    <source>
        <strain evidence="16 18">36-1</strain>
    </source>
</reference>
<dbReference type="Pfam" id="PF07993">
    <property type="entry name" value="NAD_binding_4"/>
    <property type="match status" value="1"/>
</dbReference>
<evidence type="ECO:0000256" key="9">
    <source>
        <dbReference type="ARBA" id="ARBA00022840"/>
    </source>
</evidence>
<dbReference type="Proteomes" id="UP000245956">
    <property type="component" value="Unassembled WGS sequence"/>
</dbReference>
<accession>A0A179H5G9</accession>
<evidence type="ECO:0000313" key="16">
    <source>
        <dbReference type="EMBL" id="PWI67926.1"/>
    </source>
</evidence>
<dbReference type="SUPFAM" id="SSF47336">
    <property type="entry name" value="ACP-like"/>
    <property type="match status" value="1"/>
</dbReference>
<dbReference type="EMBL" id="LCWV01000016">
    <property type="protein sequence ID" value="PWI67926.1"/>
    <property type="molecule type" value="Genomic_DNA"/>
</dbReference>
<dbReference type="InterPro" id="IPR006001">
    <property type="entry name" value="Therm_gnt_kin"/>
</dbReference>
<dbReference type="Proteomes" id="UP000078240">
    <property type="component" value="Unassembled WGS sequence"/>
</dbReference>
<dbReference type="InterPro" id="IPR009081">
    <property type="entry name" value="PP-bd_ACP"/>
</dbReference>
<dbReference type="Pfam" id="PF23562">
    <property type="entry name" value="AMP-binding_C_3"/>
    <property type="match status" value="1"/>
</dbReference>
<evidence type="ECO:0000256" key="1">
    <source>
        <dbReference type="ARBA" id="ARBA00004875"/>
    </source>
</evidence>
<dbReference type="CDD" id="cd02021">
    <property type="entry name" value="GntK"/>
    <property type="match status" value="1"/>
</dbReference>
<evidence type="ECO:0000256" key="10">
    <source>
        <dbReference type="ARBA" id="ARBA00022857"/>
    </source>
</evidence>
<keyword evidence="6" id="KW-0808">Transferase</keyword>
<reference evidence="16" key="1">
    <citation type="submission" date="2015-05" db="EMBL/GenBank/DDBJ databases">
        <authorList>
            <person name="Wang D.B."/>
            <person name="Wang M."/>
        </authorList>
    </citation>
    <scope>NUCLEOTIDE SEQUENCE</scope>
    <source>
        <strain evidence="16">36-1</strain>
    </source>
</reference>
<dbReference type="AlphaFoldDB" id="A0A179H5G9"/>